<keyword evidence="2" id="KW-1185">Reference proteome</keyword>
<evidence type="ECO:0000313" key="2">
    <source>
        <dbReference type="Proteomes" id="UP001157133"/>
    </source>
</evidence>
<reference evidence="1 2" key="1">
    <citation type="submission" date="2023-03" db="EMBL/GenBank/DDBJ databases">
        <title>Draft genome sequence of Thalassotalea eurytherma JCM 18482T.</title>
        <authorList>
            <person name="Sawabe T."/>
        </authorList>
    </citation>
    <scope>NUCLEOTIDE SEQUENCE [LARGE SCALE GENOMIC DNA]</scope>
    <source>
        <strain evidence="1 2">JCM 18482</strain>
    </source>
</reference>
<dbReference type="Proteomes" id="UP001157133">
    <property type="component" value="Unassembled WGS sequence"/>
</dbReference>
<sequence>MDLRAEASTPNAGLANVRTRQGVFEAMAFNRFIYGNHPVDYFGGIRWWENDKSASIDVEGVPASVSSEHNEGCVDAVIGAIRWYSFAQD</sequence>
<comment type="caution">
    <text evidence="1">The sequence shown here is derived from an EMBL/GenBank/DDBJ whole genome shotgun (WGS) entry which is preliminary data.</text>
</comment>
<gene>
    <name evidence="1" type="ORF">theurythT_26980</name>
</gene>
<dbReference type="EMBL" id="BSSU01000013">
    <property type="protein sequence ID" value="GLX83246.1"/>
    <property type="molecule type" value="Genomic_DNA"/>
</dbReference>
<evidence type="ECO:0000313" key="1">
    <source>
        <dbReference type="EMBL" id="GLX83246.1"/>
    </source>
</evidence>
<dbReference type="RefSeq" id="WP_284208651.1">
    <property type="nucleotide sequence ID" value="NZ_BSSU01000013.1"/>
</dbReference>
<proteinExistence type="predicted"/>
<name>A0ABQ6H515_9GAMM</name>
<accession>A0ABQ6H515</accession>
<protein>
    <submittedName>
        <fullName evidence="1">Uncharacterized protein</fullName>
    </submittedName>
</protein>
<organism evidence="1 2">
    <name type="scientific">Thalassotalea eurytherma</name>
    <dbReference type="NCBI Taxonomy" id="1144278"/>
    <lineage>
        <taxon>Bacteria</taxon>
        <taxon>Pseudomonadati</taxon>
        <taxon>Pseudomonadota</taxon>
        <taxon>Gammaproteobacteria</taxon>
        <taxon>Alteromonadales</taxon>
        <taxon>Colwelliaceae</taxon>
        <taxon>Thalassotalea</taxon>
    </lineage>
</organism>